<accession>A0AAP8NNA6</accession>
<gene>
    <name evidence="2" type="ORF">CXU09_02305</name>
</gene>
<dbReference type="Proteomes" id="UP000235914">
    <property type="component" value="Unassembled WGS sequence"/>
</dbReference>
<reference evidence="2 3" key="1">
    <citation type="journal article" date="2017" name="BMC Genomics">
        <title>Genome sequencing of 39 Akkermansia muciniphila isolates reveals its population structure, genomic and functional diverisity, and global distribution in mammalian gut microbiotas.</title>
        <authorList>
            <person name="Guo X."/>
            <person name="Li S."/>
            <person name="Zhang J."/>
            <person name="Wu F."/>
            <person name="Li X."/>
            <person name="Wu D."/>
            <person name="Zhang M."/>
            <person name="Ou Z."/>
            <person name="Jie Z."/>
            <person name="Yan Q."/>
            <person name="Li P."/>
            <person name="Yi J."/>
            <person name="Peng Y."/>
        </authorList>
    </citation>
    <scope>NUCLEOTIDE SEQUENCE [LARGE SCALE GENOMIC DNA]</scope>
    <source>
        <strain evidence="2 3">GP43</strain>
    </source>
</reference>
<comment type="caution">
    <text evidence="2">The sequence shown here is derived from an EMBL/GenBank/DDBJ whole genome shotgun (WGS) entry which is preliminary data.</text>
</comment>
<feature type="transmembrane region" description="Helical" evidence="1">
    <location>
        <begin position="47"/>
        <end position="72"/>
    </location>
</feature>
<proteinExistence type="predicted"/>
<name>A0AAP8NNA6_9BACT</name>
<evidence type="ECO:0000313" key="2">
    <source>
        <dbReference type="EMBL" id="PNC57914.1"/>
    </source>
</evidence>
<evidence type="ECO:0000256" key="1">
    <source>
        <dbReference type="SAM" id="Phobius"/>
    </source>
</evidence>
<dbReference type="EMBL" id="PJKN01000001">
    <property type="protein sequence ID" value="PNC57914.1"/>
    <property type="molecule type" value="Genomic_DNA"/>
</dbReference>
<organism evidence="2 3">
    <name type="scientific">Akkermansia muciniphila</name>
    <dbReference type="NCBI Taxonomy" id="239935"/>
    <lineage>
        <taxon>Bacteria</taxon>
        <taxon>Pseudomonadati</taxon>
        <taxon>Verrucomicrobiota</taxon>
        <taxon>Verrucomicrobiia</taxon>
        <taxon>Verrucomicrobiales</taxon>
        <taxon>Akkermansiaceae</taxon>
        <taxon>Akkermansia</taxon>
    </lineage>
</organism>
<keyword evidence="1" id="KW-0812">Transmembrane</keyword>
<evidence type="ECO:0000313" key="3">
    <source>
        <dbReference type="Proteomes" id="UP000235914"/>
    </source>
</evidence>
<sequence length="359" mass="41163">MGVPVVYDRLSAIVFCGYFRFEMSDLFEKKLFLSPAARRRGGKAGFALGRILSVIFFVIALGMFFGGLFFWLQKRQASLDSGAAARVCATPEMLSGELKAALKDKVDYSFWPPYHIPPMEKQNLLRNCLAEAQKYLSAADVVQKSSFVWKSLQSLPLMVRHYAVSPPEAIVSRPKGPKSFAVFEVEGLPCAQILVGFEKTPDMEFCFFKDEQDGSWKLDWQQFARFQPMNWEDFVRGKGEDIAEFRVWMVRERMSENKDEYAFKLIAPGMNGSEERSIARPMVYVPKKSEMGKRLFMLFKINEEMEHSPYRVLNANDEAGMLRARVLLSRSKEPNRKGEYSFTLVRLLGEGWYGLSFPE</sequence>
<keyword evidence="1" id="KW-1133">Transmembrane helix</keyword>
<keyword evidence="1" id="KW-0472">Membrane</keyword>
<dbReference type="AlphaFoldDB" id="A0AAP8NNA6"/>
<protein>
    <submittedName>
        <fullName evidence="2">Uncharacterized protein</fullName>
    </submittedName>
</protein>